<dbReference type="Gene3D" id="3.40.50.12780">
    <property type="entry name" value="N-terminal domain of ligase-like"/>
    <property type="match status" value="1"/>
</dbReference>
<dbReference type="GO" id="GO:0019748">
    <property type="term" value="P:secondary metabolic process"/>
    <property type="evidence" value="ECO:0007669"/>
    <property type="project" value="TreeGrafter"/>
</dbReference>
<evidence type="ECO:0000259" key="4">
    <source>
        <dbReference type="Pfam" id="PF00501"/>
    </source>
</evidence>
<dbReference type="InterPro" id="IPR020845">
    <property type="entry name" value="AMP-binding_CS"/>
</dbReference>
<evidence type="ECO:0000313" key="6">
    <source>
        <dbReference type="EMBL" id="PWN99187.1"/>
    </source>
</evidence>
<sequence length="663" mass="70652">MSQPLAVRGAPCEYPRNVNLAAYLFSSAHQHTPAPTGSPSHTFDGQPIPEDRPCLVDAASGKKLSWGEARDRVWAVAAGLRDRVTPLSSDHAGVLHSPSTTLLLHLPNTPAFPMLLLGAVANGLTVSPISPLLTASELSVLLAKARPALLCTTLGAGESIMRSAVQQLATQPLDVGPGKQAVKRWADDTIAHWSSRIFTVDTMADNFDLQATQKRAASDWTQLLQPTAEPFVCKEMSGDEQGRRAAVLLWSSGTTGASKGVLLSHRNFVANTHCFWTSCPVLDGPRRGAFGGGERWVALAPWCHVYGLGTLLLPTFAFGVTLVIPPPGRFDLLNYLRLLTQCRATYAHIAPPIAVILRHTPLLTSSEMQKHALDLSTVKGMMSGGAPVPAEVIEGVYHRTGIMIQMSMGTTETISTSGVRSTTLEHSLSEGNLGSSGLVFDGAQICIAGRASKEEVDQWQQECEAKRAAGERVPLGPGAPGEILIGGDTVMLGYYSGKGSEEGGALDAEATKGAFTSDGLYRTGDEGMLDAKGNLWITGRIKELIKVKGFQVAPVELDSLFAKHPALLDAAACGLSQEGQERVVIFVSPADSAVLQDEAKQASLVEQLAQWAAPQIAHYKHPSLYVFCAAIPKSPTGKILRKDLKNVAGTRHVAPRISRSARL</sequence>
<keyword evidence="7" id="KW-1185">Reference proteome</keyword>
<feature type="domain" description="AMP-dependent synthetase/ligase" evidence="4">
    <location>
        <begin position="50"/>
        <end position="495"/>
    </location>
</feature>
<evidence type="ECO:0000256" key="2">
    <source>
        <dbReference type="ARBA" id="ARBA00022598"/>
    </source>
</evidence>
<dbReference type="STRING" id="58919.A0A316ZBG4"/>
<dbReference type="Pfam" id="PF00501">
    <property type="entry name" value="AMP-binding"/>
    <property type="match status" value="1"/>
</dbReference>
<feature type="region of interest" description="Disordered" evidence="3">
    <location>
        <begin position="31"/>
        <end position="51"/>
    </location>
</feature>
<name>A0A316ZBG4_9BASI</name>
<evidence type="ECO:0000259" key="5">
    <source>
        <dbReference type="Pfam" id="PF13193"/>
    </source>
</evidence>
<proteinExistence type="inferred from homology"/>
<feature type="compositionally biased region" description="Polar residues" evidence="3">
    <location>
        <begin position="31"/>
        <end position="43"/>
    </location>
</feature>
<dbReference type="InterPro" id="IPR025110">
    <property type="entry name" value="AMP-bd_C"/>
</dbReference>
<dbReference type="Pfam" id="PF13193">
    <property type="entry name" value="AMP-binding_C"/>
    <property type="match status" value="1"/>
</dbReference>
<dbReference type="PANTHER" id="PTHR24096">
    <property type="entry name" value="LONG-CHAIN-FATTY-ACID--COA LIGASE"/>
    <property type="match status" value="1"/>
</dbReference>
<dbReference type="Gene3D" id="3.30.300.30">
    <property type="match status" value="1"/>
</dbReference>
<dbReference type="GO" id="GO:0016405">
    <property type="term" value="F:CoA-ligase activity"/>
    <property type="evidence" value="ECO:0007669"/>
    <property type="project" value="TreeGrafter"/>
</dbReference>
<dbReference type="RefSeq" id="XP_025599466.1">
    <property type="nucleotide sequence ID" value="XM_025740540.1"/>
</dbReference>
<evidence type="ECO:0000313" key="7">
    <source>
        <dbReference type="Proteomes" id="UP000245946"/>
    </source>
</evidence>
<keyword evidence="2" id="KW-0436">Ligase</keyword>
<dbReference type="EMBL" id="KZ819289">
    <property type="protein sequence ID" value="PWN99187.1"/>
    <property type="molecule type" value="Genomic_DNA"/>
</dbReference>
<dbReference type="SUPFAM" id="SSF56801">
    <property type="entry name" value="Acetyl-CoA synthetase-like"/>
    <property type="match status" value="1"/>
</dbReference>
<evidence type="ECO:0000256" key="3">
    <source>
        <dbReference type="SAM" id="MobiDB-lite"/>
    </source>
</evidence>
<protein>
    <submittedName>
        <fullName evidence="6">Acetyl-CoA synthetase-like protein</fullName>
    </submittedName>
</protein>
<feature type="domain" description="AMP-binding enzyme C-terminal" evidence="5">
    <location>
        <begin position="556"/>
        <end position="638"/>
    </location>
</feature>
<dbReference type="GeneID" id="37268086"/>
<dbReference type="InterPro" id="IPR042099">
    <property type="entry name" value="ANL_N_sf"/>
</dbReference>
<dbReference type="PANTHER" id="PTHR24096:SF149">
    <property type="entry name" value="AMP-BINDING DOMAIN-CONTAINING PROTEIN-RELATED"/>
    <property type="match status" value="1"/>
</dbReference>
<accession>A0A316ZBG4</accession>
<organism evidence="6 7">
    <name type="scientific">Tilletiopsis washingtonensis</name>
    <dbReference type="NCBI Taxonomy" id="58919"/>
    <lineage>
        <taxon>Eukaryota</taxon>
        <taxon>Fungi</taxon>
        <taxon>Dikarya</taxon>
        <taxon>Basidiomycota</taxon>
        <taxon>Ustilaginomycotina</taxon>
        <taxon>Exobasidiomycetes</taxon>
        <taxon>Entylomatales</taxon>
        <taxon>Entylomatales incertae sedis</taxon>
        <taxon>Tilletiopsis</taxon>
    </lineage>
</organism>
<comment type="similarity">
    <text evidence="1">Belongs to the ATP-dependent AMP-binding enzyme family.</text>
</comment>
<reference evidence="6 7" key="1">
    <citation type="journal article" date="2018" name="Mol. Biol. Evol.">
        <title>Broad Genomic Sampling Reveals a Smut Pathogenic Ancestry of the Fungal Clade Ustilaginomycotina.</title>
        <authorList>
            <person name="Kijpornyongpan T."/>
            <person name="Mondo S.J."/>
            <person name="Barry K."/>
            <person name="Sandor L."/>
            <person name="Lee J."/>
            <person name="Lipzen A."/>
            <person name="Pangilinan J."/>
            <person name="LaButti K."/>
            <person name="Hainaut M."/>
            <person name="Henrissat B."/>
            <person name="Grigoriev I.V."/>
            <person name="Spatafora J.W."/>
            <person name="Aime M.C."/>
        </authorList>
    </citation>
    <scope>NUCLEOTIDE SEQUENCE [LARGE SCALE GENOMIC DNA]</scope>
    <source>
        <strain evidence="6 7">MCA 4186</strain>
    </source>
</reference>
<dbReference type="Proteomes" id="UP000245946">
    <property type="component" value="Unassembled WGS sequence"/>
</dbReference>
<gene>
    <name evidence="6" type="ORF">FA09DRAFT_306766</name>
</gene>
<dbReference type="OrthoDB" id="6509636at2759"/>
<dbReference type="PROSITE" id="PS00455">
    <property type="entry name" value="AMP_BINDING"/>
    <property type="match status" value="1"/>
</dbReference>
<dbReference type="InterPro" id="IPR000873">
    <property type="entry name" value="AMP-dep_synth/lig_dom"/>
</dbReference>
<evidence type="ECO:0000256" key="1">
    <source>
        <dbReference type="ARBA" id="ARBA00006432"/>
    </source>
</evidence>
<dbReference type="AlphaFoldDB" id="A0A316ZBG4"/>
<dbReference type="InterPro" id="IPR045851">
    <property type="entry name" value="AMP-bd_C_sf"/>
</dbReference>